<feature type="transmembrane region" description="Helical" evidence="8">
    <location>
        <begin position="160"/>
        <end position="187"/>
    </location>
</feature>
<feature type="region of interest" description="Disordered" evidence="7">
    <location>
        <begin position="1"/>
        <end position="30"/>
    </location>
</feature>
<dbReference type="InterPro" id="IPR011527">
    <property type="entry name" value="ABC1_TM_dom"/>
</dbReference>
<dbReference type="GO" id="GO:0005886">
    <property type="term" value="C:plasma membrane"/>
    <property type="evidence" value="ECO:0007669"/>
    <property type="project" value="UniProtKB-SubCell"/>
</dbReference>
<dbReference type="EMBL" id="WUFT01000009">
    <property type="protein sequence ID" value="NEJ71940.1"/>
    <property type="molecule type" value="Genomic_DNA"/>
</dbReference>
<keyword evidence="2 8" id="KW-0812">Transmembrane</keyword>
<evidence type="ECO:0000259" key="10">
    <source>
        <dbReference type="PROSITE" id="PS50929"/>
    </source>
</evidence>
<dbReference type="InterPro" id="IPR003439">
    <property type="entry name" value="ABC_transporter-like_ATP-bd"/>
</dbReference>
<dbReference type="PROSITE" id="PS50893">
    <property type="entry name" value="ABC_TRANSPORTER_2"/>
    <property type="match status" value="1"/>
</dbReference>
<keyword evidence="6 8" id="KW-0472">Membrane</keyword>
<evidence type="ECO:0000256" key="7">
    <source>
        <dbReference type="SAM" id="MobiDB-lite"/>
    </source>
</evidence>
<dbReference type="InterPro" id="IPR003593">
    <property type="entry name" value="AAA+_ATPase"/>
</dbReference>
<evidence type="ECO:0000256" key="8">
    <source>
        <dbReference type="SAM" id="Phobius"/>
    </source>
</evidence>
<feature type="transmembrane region" description="Helical" evidence="8">
    <location>
        <begin position="256"/>
        <end position="284"/>
    </location>
</feature>
<gene>
    <name evidence="11" type="primary">cydD</name>
    <name evidence="11" type="ORF">GR197_15535</name>
</gene>
<protein>
    <submittedName>
        <fullName evidence="11">Thiol reductant ABC exporter subunit CydD</fullName>
    </submittedName>
</protein>
<keyword evidence="3" id="KW-0547">Nucleotide-binding</keyword>
<comment type="subcellular location">
    <subcellularLocation>
        <location evidence="1">Cell membrane</location>
        <topology evidence="1">Multi-pass membrane protein</topology>
    </subcellularLocation>
</comment>
<dbReference type="CDD" id="cd18584">
    <property type="entry name" value="ABC_6TM_AarD_CydD"/>
    <property type="match status" value="1"/>
</dbReference>
<feature type="domain" description="ABC transporter" evidence="9">
    <location>
        <begin position="365"/>
        <end position="581"/>
    </location>
</feature>
<evidence type="ECO:0000313" key="12">
    <source>
        <dbReference type="Proteomes" id="UP000471753"/>
    </source>
</evidence>
<dbReference type="SMART" id="SM00382">
    <property type="entry name" value="AAA"/>
    <property type="match status" value="1"/>
</dbReference>
<dbReference type="AlphaFoldDB" id="A0A7K3UE56"/>
<evidence type="ECO:0000256" key="2">
    <source>
        <dbReference type="ARBA" id="ARBA00022692"/>
    </source>
</evidence>
<comment type="caution">
    <text evidence="11">The sequence shown here is derived from an EMBL/GenBank/DDBJ whole genome shotgun (WGS) entry which is preliminary data.</text>
</comment>
<dbReference type="GO" id="GO:0005524">
    <property type="term" value="F:ATP binding"/>
    <property type="evidence" value="ECO:0007669"/>
    <property type="project" value="UniProtKB-KW"/>
</dbReference>
<keyword evidence="4" id="KW-0067">ATP-binding</keyword>
<dbReference type="InterPro" id="IPR027417">
    <property type="entry name" value="P-loop_NTPase"/>
</dbReference>
<dbReference type="Pfam" id="PF00664">
    <property type="entry name" value="ABC_membrane"/>
    <property type="match status" value="1"/>
</dbReference>
<evidence type="ECO:0000259" key="9">
    <source>
        <dbReference type="PROSITE" id="PS50893"/>
    </source>
</evidence>
<evidence type="ECO:0000256" key="4">
    <source>
        <dbReference type="ARBA" id="ARBA00022840"/>
    </source>
</evidence>
<evidence type="ECO:0000313" key="11">
    <source>
        <dbReference type="EMBL" id="NEJ71940.1"/>
    </source>
</evidence>
<dbReference type="NCBIfam" id="TIGR02857">
    <property type="entry name" value="CydD"/>
    <property type="match status" value="1"/>
</dbReference>
<evidence type="ECO:0000256" key="6">
    <source>
        <dbReference type="ARBA" id="ARBA00023136"/>
    </source>
</evidence>
<name>A0A7K3UE56_9HYPH</name>
<proteinExistence type="predicted"/>
<dbReference type="Pfam" id="PF00005">
    <property type="entry name" value="ABC_tran"/>
    <property type="match status" value="1"/>
</dbReference>
<evidence type="ECO:0000256" key="3">
    <source>
        <dbReference type="ARBA" id="ARBA00022741"/>
    </source>
</evidence>
<dbReference type="Gene3D" id="3.40.50.300">
    <property type="entry name" value="P-loop containing nucleotide triphosphate hydrolases"/>
    <property type="match status" value="1"/>
</dbReference>
<dbReference type="SUPFAM" id="SSF52540">
    <property type="entry name" value="P-loop containing nucleoside triphosphate hydrolases"/>
    <property type="match status" value="1"/>
</dbReference>
<dbReference type="SUPFAM" id="SSF90123">
    <property type="entry name" value="ABC transporter transmembrane region"/>
    <property type="match status" value="1"/>
</dbReference>
<dbReference type="GO" id="GO:0042883">
    <property type="term" value="P:cysteine transport"/>
    <property type="evidence" value="ECO:0007669"/>
    <property type="project" value="InterPro"/>
</dbReference>
<dbReference type="InterPro" id="IPR014216">
    <property type="entry name" value="ABC_transptr_CydD"/>
</dbReference>
<dbReference type="CDD" id="cd03228">
    <property type="entry name" value="ABCC_MRP_Like"/>
    <property type="match status" value="1"/>
</dbReference>
<dbReference type="PROSITE" id="PS50929">
    <property type="entry name" value="ABC_TM1F"/>
    <property type="match status" value="1"/>
</dbReference>
<reference evidence="11 12" key="1">
    <citation type="submission" date="2019-12" db="EMBL/GenBank/DDBJ databases">
        <title>Rhizobium genotypes associated with high levels of biological nitrogen fixation by grain legumes in a temperate-maritime cropping system.</title>
        <authorList>
            <person name="Maluk M."/>
            <person name="Francesc Ferrando Molina F."/>
            <person name="Lopez Del Egido L."/>
            <person name="Lafos M."/>
            <person name="Langarica-Fuentes A."/>
            <person name="Gebre Yohannes G."/>
            <person name="Young M.W."/>
            <person name="Martin P."/>
            <person name="Gantlett R."/>
            <person name="Kenicer G."/>
            <person name="Hawes C."/>
            <person name="Begg G.S."/>
            <person name="Quilliam R.S."/>
            <person name="Squire G.R."/>
            <person name="Poole P.S."/>
            <person name="Young P.W."/>
            <person name="Iannetta P.M."/>
            <person name="James E.K."/>
        </authorList>
    </citation>
    <scope>NUCLEOTIDE SEQUENCE [LARGE SCALE GENOMIC DNA]</scope>
    <source>
        <strain evidence="11 12">JHI366</strain>
    </source>
</reference>
<dbReference type="GO" id="GO:0140359">
    <property type="term" value="F:ABC-type transporter activity"/>
    <property type="evidence" value="ECO:0007669"/>
    <property type="project" value="InterPro"/>
</dbReference>
<dbReference type="Proteomes" id="UP000471753">
    <property type="component" value="Unassembled WGS sequence"/>
</dbReference>
<evidence type="ECO:0000256" key="1">
    <source>
        <dbReference type="ARBA" id="ARBA00004651"/>
    </source>
</evidence>
<dbReference type="InterPro" id="IPR036640">
    <property type="entry name" value="ABC1_TM_sf"/>
</dbReference>
<dbReference type="Gene3D" id="1.20.1560.10">
    <property type="entry name" value="ABC transporter type 1, transmembrane domain"/>
    <property type="match status" value="1"/>
</dbReference>
<accession>A0A7K3UE56</accession>
<dbReference type="PANTHER" id="PTHR24221:SF261">
    <property type="entry name" value="GLUTATHIONE_L-CYSTEINE TRANSPORT SYSTEM ATP-BINDING_PERMEASE PROTEIN CYDD"/>
    <property type="match status" value="1"/>
</dbReference>
<sequence>MGTAFFDAKDRGETEPVPDGDTVPSITGPNDAKSGLRRAAMLQALAAALWIPQAGLLAVSIGRIADGGALQDVLWPALGILLLGLARSCLDAAGGRLAFHVARAELSRRRRVAAAALSISSPIDRGRPPSGKAASVLGEQAELIVPYLARFQPARMKASLVPLIILAVIFPVSWIAALVLLFAAPLIPIFMALIGWRAQAASEKQLVATGGLNGFLLDRLRGLATIRGLDAVDSTALRLRREAQSLRVRTMAVLKIAFLSSAVLELFAALGVAMIAVYVGFSLLGEIRFGTWSGRLDLTEGLFILLLAPVFFEPLRELSAVWHDRAAGEAALKALDALAAEGSLSVRGAAEIAPAVPAVAEAPAIRLENLAFRYGVDEPLIFGDFDLDIAAGEHLALLGASGSGKSTLLSLMAGLASCTGGRIVIGGLELTDETAALLRGGMAWIGQKPHIFAGTITGNIVLGRPGVLRGDVADALDAARLGKVAAAYGNRPLGEGGIGFSGGEALRLAIARAACNPHLKIILADEPTAHLDAATAAEVTESLLSLANGRILIVATHDPQLAARMHRTMRIDADIMMREAAE</sequence>
<dbReference type="InterPro" id="IPR039421">
    <property type="entry name" value="Type_1_exporter"/>
</dbReference>
<keyword evidence="5 8" id="KW-1133">Transmembrane helix</keyword>
<evidence type="ECO:0000256" key="5">
    <source>
        <dbReference type="ARBA" id="ARBA00022989"/>
    </source>
</evidence>
<feature type="domain" description="ABC transmembrane type-1" evidence="10">
    <location>
        <begin position="39"/>
        <end position="327"/>
    </location>
</feature>
<organism evidence="11 12">
    <name type="scientific">Rhizobium phaseoli</name>
    <dbReference type="NCBI Taxonomy" id="396"/>
    <lineage>
        <taxon>Bacteria</taxon>
        <taxon>Pseudomonadati</taxon>
        <taxon>Pseudomonadota</taxon>
        <taxon>Alphaproteobacteria</taxon>
        <taxon>Hyphomicrobiales</taxon>
        <taxon>Rhizobiaceae</taxon>
        <taxon>Rhizobium/Agrobacterium group</taxon>
        <taxon>Rhizobium</taxon>
    </lineage>
</organism>
<dbReference type="RefSeq" id="WP_164011041.1">
    <property type="nucleotide sequence ID" value="NZ_WUFT01000009.1"/>
</dbReference>
<dbReference type="GO" id="GO:0034040">
    <property type="term" value="F:ATPase-coupled lipid transmembrane transporter activity"/>
    <property type="evidence" value="ECO:0007669"/>
    <property type="project" value="TreeGrafter"/>
</dbReference>
<dbReference type="GO" id="GO:0016887">
    <property type="term" value="F:ATP hydrolysis activity"/>
    <property type="evidence" value="ECO:0007669"/>
    <property type="project" value="InterPro"/>
</dbReference>
<dbReference type="PANTHER" id="PTHR24221">
    <property type="entry name" value="ATP-BINDING CASSETTE SUB-FAMILY B"/>
    <property type="match status" value="1"/>
</dbReference>